<dbReference type="FunFam" id="3.30.310.50:FF:000001">
    <property type="entry name" value="Phosphoglucosamine mutase"/>
    <property type="match status" value="1"/>
</dbReference>
<dbReference type="Gene3D" id="3.40.120.10">
    <property type="entry name" value="Alpha-D-Glucose-1,6-Bisphosphate, subunit A, domain 3"/>
    <property type="match status" value="3"/>
</dbReference>
<comment type="cofactor">
    <cofactor evidence="6">
        <name>Mg(2+)</name>
        <dbReference type="ChEBI" id="CHEBI:18420"/>
    </cofactor>
    <text evidence="6">Binds 1 Mg(2+) ion per subunit.</text>
</comment>
<comment type="PTM">
    <text evidence="6">Activated by phosphorylation.</text>
</comment>
<evidence type="ECO:0000256" key="3">
    <source>
        <dbReference type="ARBA" id="ARBA00022723"/>
    </source>
</evidence>
<dbReference type="AlphaFoldDB" id="A0A7T9UK15"/>
<dbReference type="InterPro" id="IPR005845">
    <property type="entry name" value="A-D-PHexomutase_a/b/a-II"/>
</dbReference>
<dbReference type="SUPFAM" id="SSF55957">
    <property type="entry name" value="Phosphoglucomutase, C-terminal domain"/>
    <property type="match status" value="1"/>
</dbReference>
<dbReference type="GeneID" id="66211361"/>
<keyword evidence="3 6" id="KW-0479">Metal-binding</keyword>
<evidence type="ECO:0000313" key="13">
    <source>
        <dbReference type="EMBL" id="QQT87210.1"/>
    </source>
</evidence>
<dbReference type="GO" id="GO:0005829">
    <property type="term" value="C:cytosol"/>
    <property type="evidence" value="ECO:0007669"/>
    <property type="project" value="TreeGrafter"/>
</dbReference>
<evidence type="ECO:0000259" key="10">
    <source>
        <dbReference type="Pfam" id="PF02878"/>
    </source>
</evidence>
<keyword evidence="4 6" id="KW-0460">Magnesium</keyword>
<feature type="domain" description="Alpha-D-phosphohexomutase alpha/beta/alpha" evidence="10">
    <location>
        <begin position="2"/>
        <end position="134"/>
    </location>
</feature>
<dbReference type="InterPro" id="IPR006352">
    <property type="entry name" value="GlmM_bact"/>
</dbReference>
<dbReference type="GO" id="GO:0004615">
    <property type="term" value="F:phosphomannomutase activity"/>
    <property type="evidence" value="ECO:0007669"/>
    <property type="project" value="TreeGrafter"/>
</dbReference>
<organism evidence="13 14">
    <name type="scientific">Acinetobacter ursingii</name>
    <dbReference type="NCBI Taxonomy" id="108980"/>
    <lineage>
        <taxon>Bacteria</taxon>
        <taxon>Pseudomonadati</taxon>
        <taxon>Pseudomonadota</taxon>
        <taxon>Gammaproteobacteria</taxon>
        <taxon>Moraxellales</taxon>
        <taxon>Moraxellaceae</taxon>
        <taxon>Acinetobacter</taxon>
    </lineage>
</organism>
<dbReference type="InterPro" id="IPR016066">
    <property type="entry name" value="A-D-PHexomutase_CS"/>
</dbReference>
<feature type="domain" description="Alpha-D-phosphohexomutase alpha/beta/alpha" evidence="11">
    <location>
        <begin position="157"/>
        <end position="252"/>
    </location>
</feature>
<dbReference type="GO" id="GO:0005975">
    <property type="term" value="P:carbohydrate metabolic process"/>
    <property type="evidence" value="ECO:0007669"/>
    <property type="project" value="InterPro"/>
</dbReference>
<dbReference type="HAMAP" id="MF_01554_B">
    <property type="entry name" value="GlmM_B"/>
    <property type="match status" value="1"/>
</dbReference>
<name>A0A7T9UK15_9GAMM</name>
<dbReference type="InterPro" id="IPR050060">
    <property type="entry name" value="Phosphoglucosamine_mutase"/>
</dbReference>
<dbReference type="Pfam" id="PF00408">
    <property type="entry name" value="PGM_PMM_IV"/>
    <property type="match status" value="1"/>
</dbReference>
<gene>
    <name evidence="6 13" type="primary">glmM</name>
    <name evidence="13" type="ORF">I6I53_05450</name>
</gene>
<dbReference type="InterPro" id="IPR005841">
    <property type="entry name" value="Alpha-D-phosphohexomutase_SF"/>
</dbReference>
<dbReference type="InterPro" id="IPR036900">
    <property type="entry name" value="A-D-PHexomutase_C_sf"/>
</dbReference>
<dbReference type="InterPro" id="IPR005844">
    <property type="entry name" value="A-D-PHexomutase_a/b/a-I"/>
</dbReference>
<sequence length="445" mass="48376">MSYFGTDGIRGKFGEMPITPEFALKLGFAAGKVLVRTNPKAKPLVVLGKDTRLSGYILEAALQAGLNAAGVYVHLLGPLPTPAIAHLTRALHAHAGIVISASHNPYYDNGIKFFSSEGKKLPDHLQEQINQELEYDIQIENTANLGKSVRVKDANGRYIEFCKSTFPYHFDLRNLKIVVDCANGAAYSVGPAVFRELGAKVVALYNEPNGLNINEHCGSTHPEQLQKAVLEHQADLGIAFDGDADRVIMVDQFGHQVDGDHILYILATQANNKPAGIVGTVMSNMALELALEAAQVPFVRAKVGDRYVLQALEENNWVIGGEPSGHILTLDKSTTGDAIIAALQVLTVMVEQEKALHELVADFKLFPQVLVNVRLDQMIDPYAVPALVAEFEKAEAQLKGRGRLLIRKSGTEPVIRVMVEGDQQEEVTALANHLAEAVRFHATAA</sequence>
<dbReference type="GO" id="GO:0009252">
    <property type="term" value="P:peptidoglycan biosynthetic process"/>
    <property type="evidence" value="ECO:0007669"/>
    <property type="project" value="UniProtKB-ARBA"/>
</dbReference>
<feature type="modified residue" description="Phosphoserine" evidence="6">
    <location>
        <position position="102"/>
    </location>
</feature>
<evidence type="ECO:0000256" key="1">
    <source>
        <dbReference type="ARBA" id="ARBA00010231"/>
    </source>
</evidence>
<feature type="domain" description="Alpha-D-phosphohexomutase C-terminal" evidence="9">
    <location>
        <begin position="370"/>
        <end position="436"/>
    </location>
</feature>
<dbReference type="NCBIfam" id="TIGR01455">
    <property type="entry name" value="glmM"/>
    <property type="match status" value="1"/>
</dbReference>
<dbReference type="PANTHER" id="PTHR42946:SF1">
    <property type="entry name" value="PHOSPHOGLUCOMUTASE (ALPHA-D-GLUCOSE-1,6-BISPHOSPHATE-DEPENDENT)"/>
    <property type="match status" value="1"/>
</dbReference>
<evidence type="ECO:0000256" key="4">
    <source>
        <dbReference type="ARBA" id="ARBA00022842"/>
    </source>
</evidence>
<evidence type="ECO:0000259" key="9">
    <source>
        <dbReference type="Pfam" id="PF00408"/>
    </source>
</evidence>
<feature type="binding site" evidence="6">
    <location>
        <position position="245"/>
    </location>
    <ligand>
        <name>Mg(2+)</name>
        <dbReference type="ChEBI" id="CHEBI:18420"/>
    </ligand>
</feature>
<dbReference type="CDD" id="cd05802">
    <property type="entry name" value="GlmM"/>
    <property type="match status" value="1"/>
</dbReference>
<feature type="binding site" evidence="6">
    <location>
        <position position="243"/>
    </location>
    <ligand>
        <name>Mg(2+)</name>
        <dbReference type="ChEBI" id="CHEBI:18420"/>
    </ligand>
</feature>
<keyword evidence="2 6" id="KW-0597">Phosphoprotein</keyword>
<feature type="active site" description="Phosphoserine intermediate" evidence="6">
    <location>
        <position position="102"/>
    </location>
</feature>
<evidence type="ECO:0000256" key="2">
    <source>
        <dbReference type="ARBA" id="ARBA00022553"/>
    </source>
</evidence>
<feature type="domain" description="Alpha-D-phosphohexomutase alpha/beta/alpha" evidence="12">
    <location>
        <begin position="258"/>
        <end position="363"/>
    </location>
</feature>
<dbReference type="NCBIfam" id="NF008139">
    <property type="entry name" value="PRK10887.1"/>
    <property type="match status" value="1"/>
</dbReference>
<evidence type="ECO:0000256" key="8">
    <source>
        <dbReference type="RuleBase" id="RU004327"/>
    </source>
</evidence>
<keyword evidence="5 6" id="KW-0413">Isomerase</keyword>
<evidence type="ECO:0000256" key="5">
    <source>
        <dbReference type="ARBA" id="ARBA00023235"/>
    </source>
</evidence>
<dbReference type="FunFam" id="3.40.120.10:FF:000003">
    <property type="entry name" value="Phosphoglucosamine mutase"/>
    <property type="match status" value="1"/>
</dbReference>
<dbReference type="EMBL" id="CP068176">
    <property type="protein sequence ID" value="QQT87210.1"/>
    <property type="molecule type" value="Genomic_DNA"/>
</dbReference>
<feature type="binding site" evidence="6">
    <location>
        <position position="241"/>
    </location>
    <ligand>
        <name>Mg(2+)</name>
        <dbReference type="ChEBI" id="CHEBI:18420"/>
    </ligand>
</feature>
<accession>A0A7T9UK15</accession>
<evidence type="ECO:0000259" key="12">
    <source>
        <dbReference type="Pfam" id="PF02880"/>
    </source>
</evidence>
<dbReference type="PANTHER" id="PTHR42946">
    <property type="entry name" value="PHOSPHOHEXOSE MUTASE"/>
    <property type="match status" value="1"/>
</dbReference>
<evidence type="ECO:0000256" key="6">
    <source>
        <dbReference type="HAMAP-Rule" id="MF_01554"/>
    </source>
</evidence>
<feature type="binding site" description="via phosphate group" evidence="6">
    <location>
        <position position="102"/>
    </location>
    <ligand>
        <name>Mg(2+)</name>
        <dbReference type="ChEBI" id="CHEBI:18420"/>
    </ligand>
</feature>
<dbReference type="EC" id="5.4.2.10" evidence="6 8"/>
<dbReference type="Pfam" id="PF02880">
    <property type="entry name" value="PGM_PMM_III"/>
    <property type="match status" value="1"/>
</dbReference>
<dbReference type="RefSeq" id="WP_004995553.1">
    <property type="nucleotide sequence ID" value="NZ_BKGH01000011.1"/>
</dbReference>
<evidence type="ECO:0000256" key="7">
    <source>
        <dbReference type="RuleBase" id="RU004326"/>
    </source>
</evidence>
<dbReference type="GO" id="GO:0008966">
    <property type="term" value="F:phosphoglucosamine mutase activity"/>
    <property type="evidence" value="ECO:0007669"/>
    <property type="project" value="UniProtKB-UniRule"/>
</dbReference>
<dbReference type="PROSITE" id="PS00710">
    <property type="entry name" value="PGM_PMM"/>
    <property type="match status" value="1"/>
</dbReference>
<dbReference type="Pfam" id="PF02878">
    <property type="entry name" value="PGM_PMM_I"/>
    <property type="match status" value="1"/>
</dbReference>
<dbReference type="InterPro" id="IPR005843">
    <property type="entry name" value="A-D-PHexomutase_C"/>
</dbReference>
<protein>
    <recommendedName>
        <fullName evidence="6 8">Phosphoglucosamine mutase</fullName>
        <ecNumber evidence="6 8">5.4.2.10</ecNumber>
    </recommendedName>
</protein>
<reference evidence="13 14" key="1">
    <citation type="submission" date="2021-01" db="EMBL/GenBank/DDBJ databases">
        <title>FDA dAtabase for Regulatory Grade micrObial Sequences (FDA-ARGOS): Supporting development and validation of Infectious Disease Dx tests.</title>
        <authorList>
            <person name="Sproer C."/>
            <person name="Gronow S."/>
            <person name="Severitt S."/>
            <person name="Schroder I."/>
            <person name="Tallon L."/>
            <person name="Sadzewicz L."/>
            <person name="Zhao X."/>
            <person name="Boylan J."/>
            <person name="Ott S."/>
            <person name="Bowen H."/>
            <person name="Vavikolanu K."/>
            <person name="Mehta A."/>
            <person name="Aluvathingal J."/>
            <person name="Nadendla S."/>
            <person name="Lowell S."/>
            <person name="Myers T."/>
            <person name="Yan Y."/>
            <person name="Sichtig H."/>
        </authorList>
    </citation>
    <scope>NUCLEOTIDE SEQUENCE [LARGE SCALE GENOMIC DNA]</scope>
    <source>
        <strain evidence="13 14">FDAARGOS_1096</strain>
    </source>
</reference>
<dbReference type="SUPFAM" id="SSF53738">
    <property type="entry name" value="Phosphoglucomutase, first 3 domains"/>
    <property type="match status" value="3"/>
</dbReference>
<dbReference type="Proteomes" id="UP000595320">
    <property type="component" value="Chromosome"/>
</dbReference>
<comment type="similarity">
    <text evidence="1 6 7">Belongs to the phosphohexose mutase family.</text>
</comment>
<dbReference type="Gene3D" id="3.30.310.50">
    <property type="entry name" value="Alpha-D-phosphohexomutase, C-terminal domain"/>
    <property type="match status" value="1"/>
</dbReference>
<proteinExistence type="inferred from homology"/>
<comment type="catalytic activity">
    <reaction evidence="6 8">
        <text>alpha-D-glucosamine 1-phosphate = D-glucosamine 6-phosphate</text>
        <dbReference type="Rhea" id="RHEA:23424"/>
        <dbReference type="ChEBI" id="CHEBI:58516"/>
        <dbReference type="ChEBI" id="CHEBI:58725"/>
        <dbReference type="EC" id="5.4.2.10"/>
    </reaction>
</comment>
<dbReference type="PRINTS" id="PR00509">
    <property type="entry name" value="PGMPMM"/>
</dbReference>
<dbReference type="GO" id="GO:0006048">
    <property type="term" value="P:UDP-N-acetylglucosamine biosynthetic process"/>
    <property type="evidence" value="ECO:0007669"/>
    <property type="project" value="TreeGrafter"/>
</dbReference>
<dbReference type="Pfam" id="PF02879">
    <property type="entry name" value="PGM_PMM_II"/>
    <property type="match status" value="1"/>
</dbReference>
<evidence type="ECO:0000313" key="14">
    <source>
        <dbReference type="Proteomes" id="UP000595320"/>
    </source>
</evidence>
<dbReference type="FunFam" id="3.40.120.10:FF:000001">
    <property type="entry name" value="Phosphoglucosamine mutase"/>
    <property type="match status" value="1"/>
</dbReference>
<dbReference type="InterPro" id="IPR016055">
    <property type="entry name" value="A-D-PHexomutase_a/b/a-I/II/III"/>
</dbReference>
<dbReference type="GO" id="GO:0000287">
    <property type="term" value="F:magnesium ion binding"/>
    <property type="evidence" value="ECO:0007669"/>
    <property type="project" value="UniProtKB-UniRule"/>
</dbReference>
<comment type="function">
    <text evidence="6 8">Catalyzes the conversion of glucosamine-6-phosphate to glucosamine-1-phosphate.</text>
</comment>
<evidence type="ECO:0000259" key="11">
    <source>
        <dbReference type="Pfam" id="PF02879"/>
    </source>
</evidence>
<dbReference type="InterPro" id="IPR005846">
    <property type="entry name" value="A-D-PHexomutase_a/b/a-III"/>
</dbReference>